<dbReference type="GO" id="GO:0050660">
    <property type="term" value="F:flavin adenine dinucleotide binding"/>
    <property type="evidence" value="ECO:0007669"/>
    <property type="project" value="InterPro"/>
</dbReference>
<evidence type="ECO:0000313" key="4">
    <source>
        <dbReference type="EMBL" id="MBB3048747.1"/>
    </source>
</evidence>
<dbReference type="PANTHER" id="PTHR42877:SF4">
    <property type="entry name" value="FAD_NAD(P)-BINDING DOMAIN-CONTAINING PROTEIN-RELATED"/>
    <property type="match status" value="1"/>
</dbReference>
<proteinExistence type="predicted"/>
<dbReference type="PRINTS" id="PR00411">
    <property type="entry name" value="PNDRDTASEI"/>
</dbReference>
<dbReference type="Proteomes" id="UP000537130">
    <property type="component" value="Unassembled WGS sequence"/>
</dbReference>
<dbReference type="PRINTS" id="PR00368">
    <property type="entry name" value="FADPNR"/>
</dbReference>
<evidence type="ECO:0000256" key="1">
    <source>
        <dbReference type="ARBA" id="ARBA00022630"/>
    </source>
</evidence>
<accession>A0A7W4W8F7</accession>
<evidence type="ECO:0000256" key="3">
    <source>
        <dbReference type="ARBA" id="ARBA00023002"/>
    </source>
</evidence>
<keyword evidence="4" id="KW-0503">Monooxygenase</keyword>
<comment type="caution">
    <text evidence="4">The sequence shown here is derived from an EMBL/GenBank/DDBJ whole genome shotgun (WGS) entry which is preliminary data.</text>
</comment>
<evidence type="ECO:0000313" key="5">
    <source>
        <dbReference type="Proteomes" id="UP000537130"/>
    </source>
</evidence>
<keyword evidence="2" id="KW-0274">FAD</keyword>
<sequence length="643" mass="73170">MTQALAPALEPITEDDAFIAKALEDASIPTLMLSMIHMSGDSSLLDGSIRPVGLYLNEVQGFMSEEDKAEVRKQALEVIRRYRDSGGKPVRIDDHETIRRMMSFLVAEEVPADYVPMMLEEMELDGDARELEWDSIPADQRADFHVTVIGGGMSGVLAAIRLKEAGISFTVVEKNAGVGGTWYENRYPGCRVDVGNHFYCYSFAPNHDWTEYFAQQPELQKYFEDCLDRFGIREHFEFNTEVVKAQFDEAANQWQVTTRCDGLEKTKATNALISAVGQLNRPKLPDIPGRDSFKGTAMHSAQWRDDVDYRGKKVAVIGTGASAFQLVPTIADDVAEMKVYQRSAPWMFPNVDYHRKVESGAQWCMKKLPFYSRWYRFLIFWPACDGLLPSLKIDPNWPHQDRSINEVNEMTREVFTDWMKQQVGDDEALLQKVIPDYVPLAKRTLQDNGSWLTALKKPQVTLHTDGIREVAERGVVDNNGELFEADIIVYATGFHANKFLWPMDIIGRDGIKLREQWGEEPEAYLGITVPNFPNLFCLYGPGTNLAFGGSLIFNSECEVRYTLSAIKMLLGSGQKVIDLKPDVHADYQSRLQNELSDMVWSHPTVKNSWYQNDAGKVTVLSPWRLRDFWEWTREVNADDYQLT</sequence>
<keyword evidence="1" id="KW-0285">Flavoprotein</keyword>
<dbReference type="GO" id="GO:0033767">
    <property type="term" value="F:4-hydroxyacetophenone monooxygenase activity"/>
    <property type="evidence" value="ECO:0007669"/>
    <property type="project" value="UniProtKB-EC"/>
</dbReference>
<dbReference type="InterPro" id="IPR036188">
    <property type="entry name" value="FAD/NAD-bd_sf"/>
</dbReference>
<gene>
    <name evidence="4" type="ORF">FHR99_003021</name>
</gene>
<dbReference type="SUPFAM" id="SSF51905">
    <property type="entry name" value="FAD/NAD(P)-binding domain"/>
    <property type="match status" value="2"/>
</dbReference>
<dbReference type="Gene3D" id="3.50.50.60">
    <property type="entry name" value="FAD/NAD(P)-binding domain"/>
    <property type="match status" value="2"/>
</dbReference>
<protein>
    <submittedName>
        <fullName evidence="4">4-hydroxyacetophenone monooxygenase</fullName>
        <ecNumber evidence="4">1.14.13.84</ecNumber>
    </submittedName>
</protein>
<evidence type="ECO:0000256" key="2">
    <source>
        <dbReference type="ARBA" id="ARBA00022827"/>
    </source>
</evidence>
<dbReference type="InterPro" id="IPR020946">
    <property type="entry name" value="Flavin_mOase-like"/>
</dbReference>
<dbReference type="AlphaFoldDB" id="A0A7W4W8F7"/>
<reference evidence="4 5" key="1">
    <citation type="submission" date="2020-08" db="EMBL/GenBank/DDBJ databases">
        <title>Genomic Encyclopedia of Type Strains, Phase III (KMG-III): the genomes of soil and plant-associated and newly described type strains.</title>
        <authorList>
            <person name="Whitman W."/>
        </authorList>
    </citation>
    <scope>NUCLEOTIDE SEQUENCE [LARGE SCALE GENOMIC DNA]</scope>
    <source>
        <strain evidence="4 5">CECT 8654</strain>
    </source>
</reference>
<organism evidence="4 5">
    <name type="scientific">Litorivivens lipolytica</name>
    <dbReference type="NCBI Taxonomy" id="1524264"/>
    <lineage>
        <taxon>Bacteria</taxon>
        <taxon>Pseudomonadati</taxon>
        <taxon>Pseudomonadota</taxon>
        <taxon>Gammaproteobacteria</taxon>
        <taxon>Litorivivens</taxon>
    </lineage>
</organism>
<dbReference type="RefSeq" id="WP_183411513.1">
    <property type="nucleotide sequence ID" value="NZ_JACHWY010000003.1"/>
</dbReference>
<dbReference type="PANTHER" id="PTHR42877">
    <property type="entry name" value="L-ORNITHINE N(5)-MONOOXYGENASE-RELATED"/>
    <property type="match status" value="1"/>
</dbReference>
<dbReference type="EC" id="1.14.13.84" evidence="4"/>
<keyword evidence="5" id="KW-1185">Reference proteome</keyword>
<dbReference type="EMBL" id="JACHWY010000003">
    <property type="protein sequence ID" value="MBB3048747.1"/>
    <property type="molecule type" value="Genomic_DNA"/>
</dbReference>
<name>A0A7W4W8F7_9GAMM</name>
<dbReference type="InterPro" id="IPR051209">
    <property type="entry name" value="FAD-bind_Monooxygenase_sf"/>
</dbReference>
<dbReference type="Pfam" id="PF00743">
    <property type="entry name" value="FMO-like"/>
    <property type="match status" value="1"/>
</dbReference>
<dbReference type="GO" id="GO:0050661">
    <property type="term" value="F:NADP binding"/>
    <property type="evidence" value="ECO:0007669"/>
    <property type="project" value="InterPro"/>
</dbReference>
<keyword evidence="3 4" id="KW-0560">Oxidoreductase</keyword>
<dbReference type="GO" id="GO:0004499">
    <property type="term" value="F:N,N-dimethylaniline monooxygenase activity"/>
    <property type="evidence" value="ECO:0007669"/>
    <property type="project" value="InterPro"/>
</dbReference>